<organism evidence="1 2">
    <name type="scientific">Cyprinus carpio</name>
    <name type="common">Common carp</name>
    <dbReference type="NCBI Taxonomy" id="7962"/>
    <lineage>
        <taxon>Eukaryota</taxon>
        <taxon>Metazoa</taxon>
        <taxon>Chordata</taxon>
        <taxon>Craniata</taxon>
        <taxon>Vertebrata</taxon>
        <taxon>Euteleostomi</taxon>
        <taxon>Actinopterygii</taxon>
        <taxon>Neopterygii</taxon>
        <taxon>Teleostei</taxon>
        <taxon>Ostariophysi</taxon>
        <taxon>Cypriniformes</taxon>
        <taxon>Cyprinidae</taxon>
        <taxon>Cyprininae</taxon>
        <taxon>Cyprinus</taxon>
    </lineage>
</organism>
<evidence type="ECO:0000313" key="2">
    <source>
        <dbReference type="Proteomes" id="UP000694701"/>
    </source>
</evidence>
<dbReference type="AlphaFoldDB" id="A0A8C2E4X2"/>
<dbReference type="InterPro" id="IPR051772">
    <property type="entry name" value="Gastrokine"/>
</dbReference>
<protein>
    <submittedName>
        <fullName evidence="1">BRICHOS domain containing 5</fullName>
    </submittedName>
</protein>
<proteinExistence type="predicted"/>
<dbReference type="Proteomes" id="UP000694701">
    <property type="component" value="Unplaced"/>
</dbReference>
<evidence type="ECO:0000313" key="1">
    <source>
        <dbReference type="Ensembl" id="ENSCCRP00020036108.1"/>
    </source>
</evidence>
<name>A0A8C2E4X2_CYPCA</name>
<accession>A0A8C2E4X2</accession>
<dbReference type="Ensembl" id="ENSCCRT00020039413.1">
    <property type="protein sequence ID" value="ENSCCRP00020036108.1"/>
    <property type="gene ID" value="ENSCCRG00020016135.1"/>
</dbReference>
<dbReference type="PANTHER" id="PTHR16483">
    <property type="entry name" value="GASTROKINE 1"/>
    <property type="match status" value="1"/>
</dbReference>
<reference evidence="1" key="1">
    <citation type="submission" date="2025-08" db="UniProtKB">
        <authorList>
            <consortium name="Ensembl"/>
        </authorList>
    </citation>
    <scope>IDENTIFICATION</scope>
</reference>
<sequence>MDRTSSVQEPNPNSTDHLIHLGWIALQDGTTGCTMATLLAFSSYKSLLERQSSLPQIEQRTVLDTLLSALNKVHQVWVVGNQTEKHTEFLGVLSSSHVEASTLREPLQSLCQQASVYWTRRSDGKSMSVLQYYIIYSLFPEGPGKQRLIYFCIDICFPSNICVSVCFYYLPE</sequence>